<feature type="domain" description="Glutaredoxin" evidence="3">
    <location>
        <begin position="284"/>
        <end position="349"/>
    </location>
</feature>
<dbReference type="Gene3D" id="3.40.30.10">
    <property type="entry name" value="Glutaredoxin"/>
    <property type="match status" value="1"/>
</dbReference>
<evidence type="ECO:0000259" key="3">
    <source>
        <dbReference type="Pfam" id="PF00462"/>
    </source>
</evidence>
<dbReference type="Pfam" id="PF00462">
    <property type="entry name" value="Glutaredoxin"/>
    <property type="match status" value="1"/>
</dbReference>
<gene>
    <name evidence="4" type="ORF">niasHT_025445</name>
</gene>
<name>A0ABD2JWY9_9BILA</name>
<feature type="chain" id="PRO_5044776098" description="Glutaredoxin domain-containing protein" evidence="2">
    <location>
        <begin position="26"/>
        <end position="378"/>
    </location>
</feature>
<accession>A0ABD2JWY9</accession>
<dbReference type="InterPro" id="IPR014025">
    <property type="entry name" value="Glutaredoxin_subgr"/>
</dbReference>
<evidence type="ECO:0000256" key="1">
    <source>
        <dbReference type="SAM" id="MobiDB-lite"/>
    </source>
</evidence>
<dbReference type="InterPro" id="IPR036249">
    <property type="entry name" value="Thioredoxin-like_sf"/>
</dbReference>
<organism evidence="4 5">
    <name type="scientific">Heterodera trifolii</name>
    <dbReference type="NCBI Taxonomy" id="157864"/>
    <lineage>
        <taxon>Eukaryota</taxon>
        <taxon>Metazoa</taxon>
        <taxon>Ecdysozoa</taxon>
        <taxon>Nematoda</taxon>
        <taxon>Chromadorea</taxon>
        <taxon>Rhabditida</taxon>
        <taxon>Tylenchina</taxon>
        <taxon>Tylenchomorpha</taxon>
        <taxon>Tylenchoidea</taxon>
        <taxon>Heteroderidae</taxon>
        <taxon>Heteroderinae</taxon>
        <taxon>Heterodera</taxon>
    </lineage>
</organism>
<dbReference type="SUPFAM" id="SSF52833">
    <property type="entry name" value="Thioredoxin-like"/>
    <property type="match status" value="1"/>
</dbReference>
<evidence type="ECO:0000313" key="5">
    <source>
        <dbReference type="Proteomes" id="UP001620626"/>
    </source>
</evidence>
<dbReference type="EMBL" id="JBICBT010000883">
    <property type="protein sequence ID" value="KAL3095152.1"/>
    <property type="molecule type" value="Genomic_DNA"/>
</dbReference>
<keyword evidence="5" id="KW-1185">Reference proteome</keyword>
<feature type="signal peptide" evidence="2">
    <location>
        <begin position="1"/>
        <end position="25"/>
    </location>
</feature>
<evidence type="ECO:0000256" key="2">
    <source>
        <dbReference type="SAM" id="SignalP"/>
    </source>
</evidence>
<reference evidence="4 5" key="1">
    <citation type="submission" date="2024-10" db="EMBL/GenBank/DDBJ databases">
        <authorList>
            <person name="Kim D."/>
        </authorList>
    </citation>
    <scope>NUCLEOTIDE SEQUENCE [LARGE SCALE GENOMIC DNA]</scope>
    <source>
        <strain evidence="4">BH-2024</strain>
    </source>
</reference>
<dbReference type="PANTHER" id="PTHR46679">
    <property type="match status" value="1"/>
</dbReference>
<proteinExistence type="predicted"/>
<feature type="region of interest" description="Disordered" evidence="1">
    <location>
        <begin position="179"/>
        <end position="228"/>
    </location>
</feature>
<feature type="region of interest" description="Disordered" evidence="1">
    <location>
        <begin position="104"/>
        <end position="156"/>
    </location>
</feature>
<evidence type="ECO:0000313" key="4">
    <source>
        <dbReference type="EMBL" id="KAL3095152.1"/>
    </source>
</evidence>
<sequence>MELHHIDLFTFLTTAFLMVSSPCFSDELAFPRRSQRLATGFASDAAKYRNGLSSMFSFQHSARELSAGPRHVRQQPGKMDGFGGTASGAISGPNSDAGSIYWMSPDPNSPDPNSPDLQAWTGVSGGSAVGAGAPVPQQQPTGGAASVPGQAVGGAASSPMMNAAAVAYGIQQQQLQQAQQSLSAPQMPSQQAQASAQQQQQPIGMALAQPQQQQVQQQQQQQQQPMSMMPYQPQGGGAGVYGYGGQQGGYGMGGGYGSSAAGGGQMPVSPYSSYLEKQISTYPIMIYTLNECIPCQRAKHLLAVHYPDVRAHYLELSGNEAWQQQLQIDLQYLTGAITFPYIFVCGQYIGGATELFELHESGQLRRMVAQCLKTAPPK</sequence>
<comment type="caution">
    <text evidence="4">The sequence shown here is derived from an EMBL/GenBank/DDBJ whole genome shotgun (WGS) entry which is preliminary data.</text>
</comment>
<dbReference type="Proteomes" id="UP001620626">
    <property type="component" value="Unassembled WGS sequence"/>
</dbReference>
<dbReference type="PANTHER" id="PTHR46679:SF4">
    <property type="entry name" value="GLUTAREDOXIN DOMAIN-CONTAINING PROTEIN"/>
    <property type="match status" value="1"/>
</dbReference>
<dbReference type="InterPro" id="IPR002109">
    <property type="entry name" value="Glutaredoxin"/>
</dbReference>
<dbReference type="AlphaFoldDB" id="A0ABD2JWY9"/>
<keyword evidence="2" id="KW-0732">Signal</keyword>
<protein>
    <recommendedName>
        <fullName evidence="3">Glutaredoxin domain-containing protein</fullName>
    </recommendedName>
</protein>
<dbReference type="PROSITE" id="PS51354">
    <property type="entry name" value="GLUTAREDOXIN_2"/>
    <property type="match status" value="1"/>
</dbReference>
<dbReference type="PRINTS" id="PR00160">
    <property type="entry name" value="GLUTAREDOXIN"/>
</dbReference>
<dbReference type="CDD" id="cd02066">
    <property type="entry name" value="GRX_family"/>
    <property type="match status" value="1"/>
</dbReference>